<dbReference type="GO" id="GO:0003677">
    <property type="term" value="F:DNA binding"/>
    <property type="evidence" value="ECO:0007669"/>
    <property type="project" value="UniProtKB-KW"/>
</dbReference>
<accession>A0A6J5SWF8</accession>
<dbReference type="InterPro" id="IPR007627">
    <property type="entry name" value="RNA_pol_sigma70_r2"/>
</dbReference>
<dbReference type="GO" id="GO:0016987">
    <property type="term" value="F:sigma factor activity"/>
    <property type="evidence" value="ECO:0007669"/>
    <property type="project" value="UniProtKB-KW"/>
</dbReference>
<evidence type="ECO:0000313" key="6">
    <source>
        <dbReference type="EMBL" id="CAB4219104.1"/>
    </source>
</evidence>
<protein>
    <submittedName>
        <fullName evidence="6">RpoD DNA-directed RNA polymerase, sigma subunit (Sigma70/sigma32)</fullName>
    </submittedName>
</protein>
<dbReference type="SUPFAM" id="SSF88946">
    <property type="entry name" value="Sigma2 domain of RNA polymerase sigma factors"/>
    <property type="match status" value="1"/>
</dbReference>
<proteinExistence type="predicted"/>
<dbReference type="Gene3D" id="1.20.140.160">
    <property type="match status" value="1"/>
</dbReference>
<organism evidence="6">
    <name type="scientific">uncultured Caudovirales phage</name>
    <dbReference type="NCBI Taxonomy" id="2100421"/>
    <lineage>
        <taxon>Viruses</taxon>
        <taxon>Duplodnaviria</taxon>
        <taxon>Heunggongvirae</taxon>
        <taxon>Uroviricota</taxon>
        <taxon>Caudoviricetes</taxon>
        <taxon>Peduoviridae</taxon>
        <taxon>Maltschvirus</taxon>
        <taxon>Maltschvirus maltsch</taxon>
    </lineage>
</organism>
<keyword evidence="6" id="KW-0240">DNA-directed RNA polymerase</keyword>
<dbReference type="EMBL" id="LR797474">
    <property type="protein sequence ID" value="CAB4219104.1"/>
    <property type="molecule type" value="Genomic_DNA"/>
</dbReference>
<dbReference type="InterPro" id="IPR050239">
    <property type="entry name" value="Sigma-70_RNA_pol_init_factors"/>
</dbReference>
<dbReference type="NCBIfam" id="TIGR02937">
    <property type="entry name" value="sigma70-ECF"/>
    <property type="match status" value="1"/>
</dbReference>
<dbReference type="PRINTS" id="PR00046">
    <property type="entry name" value="SIGMA70FCT"/>
</dbReference>
<evidence type="ECO:0000256" key="1">
    <source>
        <dbReference type="ARBA" id="ARBA00023015"/>
    </source>
</evidence>
<keyword evidence="4" id="KW-0804">Transcription</keyword>
<dbReference type="SUPFAM" id="SSF88659">
    <property type="entry name" value="Sigma3 and sigma4 domains of RNA polymerase sigma factors"/>
    <property type="match status" value="1"/>
</dbReference>
<dbReference type="InterPro" id="IPR013324">
    <property type="entry name" value="RNA_pol_sigma_r3/r4-like"/>
</dbReference>
<dbReference type="GO" id="GO:0006352">
    <property type="term" value="P:DNA-templated transcription initiation"/>
    <property type="evidence" value="ECO:0007669"/>
    <property type="project" value="InterPro"/>
</dbReference>
<sequence>MKNINSKDVVRTLAENKEGYDKYVNEIGKCRPLSREEELETFARIAAGDETAVTKIIKHNLLFVVTVAKKYQNVVQQGSLTLEDLISEGNVGLAKAVRRFDPSTGNKFISYAVWWIKQTIIEAINDHVKVIRIPCNARYTMNNLNEIERELEAKHGRPVTVDELLEAAEIHPKMENKMKLSARVIADLKGVTGFEKRIDDPIGQDSEEKFIDRLQSADRTDSGLYKEERSRVIEAMLYGINSETREWINLIYGLNGSEPQSYKSVADRFECSPETIRQRVNMALTRIRRTHKDKLNYFDPNYTGRDSQYKRIRPTW</sequence>
<evidence type="ECO:0000256" key="2">
    <source>
        <dbReference type="ARBA" id="ARBA00023082"/>
    </source>
</evidence>
<name>A0A6J5SWF8_9CAUD</name>
<dbReference type="GO" id="GO:0000428">
    <property type="term" value="C:DNA-directed RNA polymerase complex"/>
    <property type="evidence" value="ECO:0007669"/>
    <property type="project" value="UniProtKB-KW"/>
</dbReference>
<dbReference type="InterPro" id="IPR000943">
    <property type="entry name" value="RNA_pol_sigma70"/>
</dbReference>
<feature type="domain" description="RNA polymerase sigma-70 region 2" evidence="5">
    <location>
        <begin position="57"/>
        <end position="127"/>
    </location>
</feature>
<dbReference type="PANTHER" id="PTHR30603">
    <property type="entry name" value="RNA POLYMERASE SIGMA FACTOR RPO"/>
    <property type="match status" value="1"/>
</dbReference>
<dbReference type="InterPro" id="IPR013325">
    <property type="entry name" value="RNA_pol_sigma_r2"/>
</dbReference>
<dbReference type="Gene3D" id="1.20.120.1810">
    <property type="match status" value="1"/>
</dbReference>
<dbReference type="InterPro" id="IPR014284">
    <property type="entry name" value="RNA_pol_sigma-70_dom"/>
</dbReference>
<reference evidence="6" key="1">
    <citation type="submission" date="2020-05" db="EMBL/GenBank/DDBJ databases">
        <authorList>
            <person name="Chiriac C."/>
            <person name="Salcher M."/>
            <person name="Ghai R."/>
            <person name="Kavagutti S V."/>
        </authorList>
    </citation>
    <scope>NUCLEOTIDE SEQUENCE</scope>
</reference>
<evidence type="ECO:0000259" key="5">
    <source>
        <dbReference type="Pfam" id="PF04542"/>
    </source>
</evidence>
<keyword evidence="2" id="KW-0731">Sigma factor</keyword>
<dbReference type="Pfam" id="PF04542">
    <property type="entry name" value="Sigma70_r2"/>
    <property type="match status" value="1"/>
</dbReference>
<evidence type="ECO:0000256" key="3">
    <source>
        <dbReference type="ARBA" id="ARBA00023125"/>
    </source>
</evidence>
<evidence type="ECO:0000256" key="4">
    <source>
        <dbReference type="ARBA" id="ARBA00023163"/>
    </source>
</evidence>
<gene>
    <name evidence="6" type="ORF">UFOVP1604_187</name>
</gene>
<dbReference type="PANTHER" id="PTHR30603:SF47">
    <property type="entry name" value="RNA POLYMERASE SIGMA FACTOR SIGD, CHLOROPLASTIC"/>
    <property type="match status" value="1"/>
</dbReference>
<keyword evidence="3" id="KW-0238">DNA-binding</keyword>
<keyword evidence="1" id="KW-0805">Transcription regulation</keyword>